<gene>
    <name evidence="2" type="ORF">J1605_022260</name>
</gene>
<dbReference type="AlphaFoldDB" id="A0AB34HCV2"/>
<comment type="caution">
    <text evidence="2">The sequence shown here is derived from an EMBL/GenBank/DDBJ whole genome shotgun (WGS) entry which is preliminary data.</text>
</comment>
<evidence type="ECO:0000256" key="1">
    <source>
        <dbReference type="SAM" id="MobiDB-lite"/>
    </source>
</evidence>
<dbReference type="EMBL" id="JAIQCJ010001529">
    <property type="protein sequence ID" value="KAJ8789103.1"/>
    <property type="molecule type" value="Genomic_DNA"/>
</dbReference>
<protein>
    <submittedName>
        <fullName evidence="2">Uncharacterized protein</fullName>
    </submittedName>
</protein>
<reference evidence="2 3" key="1">
    <citation type="submission" date="2022-11" db="EMBL/GenBank/DDBJ databases">
        <title>Whole genome sequence of Eschrichtius robustus ER-17-0199.</title>
        <authorList>
            <person name="Bruniche-Olsen A."/>
            <person name="Black A.N."/>
            <person name="Fields C.J."/>
            <person name="Walden K."/>
            <person name="Dewoody J.A."/>
        </authorList>
    </citation>
    <scope>NUCLEOTIDE SEQUENCE [LARGE SCALE GENOMIC DNA]</scope>
    <source>
        <strain evidence="2">ER-17-0199</strain>
        <tissue evidence="2">Blubber</tissue>
    </source>
</reference>
<sequence length="158" mass="18151">MRISGRSASVRSWGKEAVGDAFFQETEDMAICPVAGSPGFPTVPGRDLLHPLFSLPEREREREREDLFPYTANKQAFMQPHLLGNEFTHLEFPRRVQRKELGKKMLYRDFNMTGCRWAVFVYWMKEEECDPQKSTGGQADVEVVSGKGRNKEPVHEPC</sequence>
<accession>A0AB34HCV2</accession>
<organism evidence="2 3">
    <name type="scientific">Eschrichtius robustus</name>
    <name type="common">California gray whale</name>
    <name type="synonym">Eschrichtius gibbosus</name>
    <dbReference type="NCBI Taxonomy" id="9764"/>
    <lineage>
        <taxon>Eukaryota</taxon>
        <taxon>Metazoa</taxon>
        <taxon>Chordata</taxon>
        <taxon>Craniata</taxon>
        <taxon>Vertebrata</taxon>
        <taxon>Euteleostomi</taxon>
        <taxon>Mammalia</taxon>
        <taxon>Eutheria</taxon>
        <taxon>Laurasiatheria</taxon>
        <taxon>Artiodactyla</taxon>
        <taxon>Whippomorpha</taxon>
        <taxon>Cetacea</taxon>
        <taxon>Mysticeti</taxon>
        <taxon>Eschrichtiidae</taxon>
        <taxon>Eschrichtius</taxon>
    </lineage>
</organism>
<feature type="compositionally biased region" description="Basic and acidic residues" evidence="1">
    <location>
        <begin position="149"/>
        <end position="158"/>
    </location>
</feature>
<proteinExistence type="predicted"/>
<evidence type="ECO:0000313" key="3">
    <source>
        <dbReference type="Proteomes" id="UP001159641"/>
    </source>
</evidence>
<name>A0AB34HCV2_ESCRO</name>
<feature type="region of interest" description="Disordered" evidence="1">
    <location>
        <begin position="130"/>
        <end position="158"/>
    </location>
</feature>
<keyword evidence="3" id="KW-1185">Reference proteome</keyword>
<dbReference type="Proteomes" id="UP001159641">
    <property type="component" value="Unassembled WGS sequence"/>
</dbReference>
<evidence type="ECO:0000313" key="2">
    <source>
        <dbReference type="EMBL" id="KAJ8789103.1"/>
    </source>
</evidence>